<accession>A0A8S0R681</accession>
<feature type="non-terminal residue" evidence="1">
    <location>
        <position position="57"/>
    </location>
</feature>
<protein>
    <submittedName>
        <fullName evidence="1">Sterol 3-beta-glucosyltransferase UGT80B1 isoform X1</fullName>
    </submittedName>
</protein>
<dbReference type="AlphaFoldDB" id="A0A8S0R681"/>
<reference evidence="1 2" key="1">
    <citation type="submission" date="2019-12" db="EMBL/GenBank/DDBJ databases">
        <authorList>
            <person name="Alioto T."/>
            <person name="Alioto T."/>
            <person name="Gomez Garrido J."/>
        </authorList>
    </citation>
    <scope>NUCLEOTIDE SEQUENCE [LARGE SCALE GENOMIC DNA]</scope>
</reference>
<gene>
    <name evidence="1" type="ORF">OLEA9_A050091</name>
</gene>
<keyword evidence="2" id="KW-1185">Reference proteome</keyword>
<name>A0A8S0R681_OLEEU</name>
<evidence type="ECO:0000313" key="1">
    <source>
        <dbReference type="EMBL" id="CAA2974985.1"/>
    </source>
</evidence>
<organism evidence="1 2">
    <name type="scientific">Olea europaea subsp. europaea</name>
    <dbReference type="NCBI Taxonomy" id="158383"/>
    <lineage>
        <taxon>Eukaryota</taxon>
        <taxon>Viridiplantae</taxon>
        <taxon>Streptophyta</taxon>
        <taxon>Embryophyta</taxon>
        <taxon>Tracheophyta</taxon>
        <taxon>Spermatophyta</taxon>
        <taxon>Magnoliopsida</taxon>
        <taxon>eudicotyledons</taxon>
        <taxon>Gunneridae</taxon>
        <taxon>Pentapetalae</taxon>
        <taxon>asterids</taxon>
        <taxon>lamiids</taxon>
        <taxon>Lamiales</taxon>
        <taxon>Oleaceae</taxon>
        <taxon>Oleeae</taxon>
        <taxon>Olea</taxon>
    </lineage>
</organism>
<dbReference type="EMBL" id="CACTIH010002216">
    <property type="protein sequence ID" value="CAA2974985.1"/>
    <property type="molecule type" value="Genomic_DNA"/>
</dbReference>
<sequence>MEMAIFIENEDGVKTTIDAFYRHLPLELPLPAASSEKYETPNPMQWFFIRIRKLCSL</sequence>
<dbReference type="Proteomes" id="UP000594638">
    <property type="component" value="Unassembled WGS sequence"/>
</dbReference>
<comment type="caution">
    <text evidence="1">The sequence shown here is derived from an EMBL/GenBank/DDBJ whole genome shotgun (WGS) entry which is preliminary data.</text>
</comment>
<proteinExistence type="predicted"/>
<evidence type="ECO:0000313" key="2">
    <source>
        <dbReference type="Proteomes" id="UP000594638"/>
    </source>
</evidence>
<dbReference type="Gramene" id="OE9A050091T1">
    <property type="protein sequence ID" value="OE9A050091C1"/>
    <property type="gene ID" value="OE9A050091"/>
</dbReference>